<dbReference type="Gene3D" id="3.30.70.270">
    <property type="match status" value="1"/>
</dbReference>
<dbReference type="InterPro" id="IPR052055">
    <property type="entry name" value="Hepadnavirus_pol/RT"/>
</dbReference>
<dbReference type="OrthoDB" id="2284295at2759"/>
<dbReference type="Proteomes" id="UP000324800">
    <property type="component" value="Unassembled WGS sequence"/>
</dbReference>
<dbReference type="InterPro" id="IPR000477">
    <property type="entry name" value="RT_dom"/>
</dbReference>
<proteinExistence type="predicted"/>
<dbReference type="PANTHER" id="PTHR33050:SF7">
    <property type="entry name" value="RIBONUCLEASE H"/>
    <property type="match status" value="1"/>
</dbReference>
<accession>A0A5J4UR20</accession>
<dbReference type="Pfam" id="PF00078">
    <property type="entry name" value="RVT_1"/>
    <property type="match status" value="1"/>
</dbReference>
<evidence type="ECO:0000313" key="2">
    <source>
        <dbReference type="EMBL" id="KAA6372471.1"/>
    </source>
</evidence>
<comment type="caution">
    <text evidence="2">The sequence shown here is derived from an EMBL/GenBank/DDBJ whole genome shotgun (WGS) entry which is preliminary data.</text>
</comment>
<feature type="domain" description="Reverse transcriptase" evidence="1">
    <location>
        <begin position="34"/>
        <end position="140"/>
    </location>
</feature>
<dbReference type="Gene3D" id="3.10.10.10">
    <property type="entry name" value="HIV Type 1 Reverse Transcriptase, subunit A, domain 1"/>
    <property type="match status" value="1"/>
</dbReference>
<evidence type="ECO:0000259" key="1">
    <source>
        <dbReference type="Pfam" id="PF00078"/>
    </source>
</evidence>
<name>A0A5J4UR20_9EUKA</name>
<gene>
    <name evidence="2" type="ORF">EZS28_032000</name>
</gene>
<protein>
    <recommendedName>
        <fullName evidence="1">Reverse transcriptase domain-containing protein</fullName>
    </recommendedName>
</protein>
<dbReference type="InterPro" id="IPR043128">
    <property type="entry name" value="Rev_trsase/Diguanyl_cyclase"/>
</dbReference>
<dbReference type="InterPro" id="IPR043502">
    <property type="entry name" value="DNA/RNA_pol_sf"/>
</dbReference>
<dbReference type="SUPFAM" id="SSF56672">
    <property type="entry name" value="DNA/RNA polymerases"/>
    <property type="match status" value="1"/>
</dbReference>
<reference evidence="2 3" key="1">
    <citation type="submission" date="2019-03" db="EMBL/GenBank/DDBJ databases">
        <title>Single cell metagenomics reveals metabolic interactions within the superorganism composed of flagellate Streblomastix strix and complex community of Bacteroidetes bacteria on its surface.</title>
        <authorList>
            <person name="Treitli S.C."/>
            <person name="Kolisko M."/>
            <person name="Husnik F."/>
            <person name="Keeling P."/>
            <person name="Hampl V."/>
        </authorList>
    </citation>
    <scope>NUCLEOTIDE SEQUENCE [LARGE SCALE GENOMIC DNA]</scope>
    <source>
        <strain evidence="2">ST1C</strain>
    </source>
</reference>
<dbReference type="AlphaFoldDB" id="A0A5J4UR20"/>
<evidence type="ECO:0000313" key="3">
    <source>
        <dbReference type="Proteomes" id="UP000324800"/>
    </source>
</evidence>
<organism evidence="2 3">
    <name type="scientific">Streblomastix strix</name>
    <dbReference type="NCBI Taxonomy" id="222440"/>
    <lineage>
        <taxon>Eukaryota</taxon>
        <taxon>Metamonada</taxon>
        <taxon>Preaxostyla</taxon>
        <taxon>Oxymonadida</taxon>
        <taxon>Streblomastigidae</taxon>
        <taxon>Streblomastix</taxon>
    </lineage>
</organism>
<sequence>MTVLESIINKELEDNIIKVVKEKELKWRNPIFAIPKKGKGKWRKIMDCSSLNQHLCCNHFKMEDIHTLRELIKLNDWATKNELEGAYSHIVVSKNLRSFLGFKFKEQYYMYKVMCFGIRHAPLVLHKTMRPVMEFIRKTLQVRGCPIATIQYSQANPKNTFS</sequence>
<dbReference type="PANTHER" id="PTHR33050">
    <property type="entry name" value="REVERSE TRANSCRIPTASE DOMAIN-CONTAINING PROTEIN"/>
    <property type="match status" value="1"/>
</dbReference>
<dbReference type="EMBL" id="SNRW01013576">
    <property type="protein sequence ID" value="KAA6372471.1"/>
    <property type="molecule type" value="Genomic_DNA"/>
</dbReference>